<keyword evidence="8 10" id="KW-0030">Aminoacyl-tRNA synthetase</keyword>
<dbReference type="EC" id="6.1.1.15" evidence="10"/>
<dbReference type="HAMAP" id="MF_01569">
    <property type="entry name" value="Pro_tRNA_synth_type1"/>
    <property type="match status" value="1"/>
</dbReference>
<evidence type="ECO:0000256" key="4">
    <source>
        <dbReference type="ARBA" id="ARBA00022598"/>
    </source>
</evidence>
<evidence type="ECO:0000256" key="1">
    <source>
        <dbReference type="ARBA" id="ARBA00004496"/>
    </source>
</evidence>
<keyword evidence="5 10" id="KW-0547">Nucleotide-binding</keyword>
<protein>
    <recommendedName>
        <fullName evidence="10">Proline--tRNA ligase</fullName>
        <ecNumber evidence="10">6.1.1.15</ecNumber>
    </recommendedName>
    <alternativeName>
        <fullName evidence="10">Prolyl-tRNA synthetase</fullName>
        <shortName evidence="10">ProRS</shortName>
    </alternativeName>
</protein>
<dbReference type="GO" id="GO:0005524">
    <property type="term" value="F:ATP binding"/>
    <property type="evidence" value="ECO:0007669"/>
    <property type="project" value="UniProtKB-UniRule"/>
</dbReference>
<dbReference type="Pfam" id="PF04073">
    <property type="entry name" value="tRNA_edit"/>
    <property type="match status" value="1"/>
</dbReference>
<feature type="domain" description="Aminoacyl-transfer RNA synthetases class-II family profile" evidence="11">
    <location>
        <begin position="55"/>
        <end position="470"/>
    </location>
</feature>
<evidence type="ECO:0000256" key="9">
    <source>
        <dbReference type="ARBA" id="ARBA00047671"/>
    </source>
</evidence>
<reference evidence="12 13" key="1">
    <citation type="submission" date="2009-01" db="EMBL/GenBank/DDBJ databases">
        <authorList>
            <person name="Fulton L."/>
            <person name="Clifton S."/>
            <person name="Fulton B."/>
            <person name="Xu J."/>
            <person name="Minx P."/>
            <person name="Pepin K.H."/>
            <person name="Johnson M."/>
            <person name="Bhonagiri V."/>
            <person name="Nash W.E."/>
            <person name="Mardis E.R."/>
            <person name="Wilson R.K."/>
        </authorList>
    </citation>
    <scope>NUCLEOTIDE SEQUENCE [LARGE SCALE GENOMIC DNA]</scope>
    <source>
        <strain evidence="12 13">DSM 5476</strain>
    </source>
</reference>
<dbReference type="Proteomes" id="UP000003340">
    <property type="component" value="Unassembled WGS sequence"/>
</dbReference>
<dbReference type="NCBIfam" id="NF006625">
    <property type="entry name" value="PRK09194.1"/>
    <property type="match status" value="1"/>
</dbReference>
<dbReference type="InterPro" id="IPR044140">
    <property type="entry name" value="ProRS_anticodon_short"/>
</dbReference>
<dbReference type="InterPro" id="IPR036754">
    <property type="entry name" value="YbaK/aa-tRNA-synt-asso_dom_sf"/>
</dbReference>
<evidence type="ECO:0000256" key="7">
    <source>
        <dbReference type="ARBA" id="ARBA00022917"/>
    </source>
</evidence>
<comment type="subcellular location">
    <subcellularLocation>
        <location evidence="1 10">Cytoplasm</location>
    </subcellularLocation>
</comment>
<keyword evidence="13" id="KW-1185">Reference proteome</keyword>
<comment type="catalytic activity">
    <reaction evidence="9 10">
        <text>tRNA(Pro) + L-proline + ATP = L-prolyl-tRNA(Pro) + AMP + diphosphate</text>
        <dbReference type="Rhea" id="RHEA:14305"/>
        <dbReference type="Rhea" id="RHEA-COMP:9700"/>
        <dbReference type="Rhea" id="RHEA-COMP:9702"/>
        <dbReference type="ChEBI" id="CHEBI:30616"/>
        <dbReference type="ChEBI" id="CHEBI:33019"/>
        <dbReference type="ChEBI" id="CHEBI:60039"/>
        <dbReference type="ChEBI" id="CHEBI:78442"/>
        <dbReference type="ChEBI" id="CHEBI:78532"/>
        <dbReference type="ChEBI" id="CHEBI:456215"/>
        <dbReference type="EC" id="6.1.1.15"/>
    </reaction>
</comment>
<dbReference type="InterPro" id="IPR045864">
    <property type="entry name" value="aa-tRNA-synth_II/BPL/LPL"/>
</dbReference>
<dbReference type="GO" id="GO:0006433">
    <property type="term" value="P:prolyl-tRNA aminoacylation"/>
    <property type="evidence" value="ECO:0007669"/>
    <property type="project" value="UniProtKB-UniRule"/>
</dbReference>
<dbReference type="NCBIfam" id="TIGR00409">
    <property type="entry name" value="proS_fam_II"/>
    <property type="match status" value="1"/>
</dbReference>
<accession>C0E8Q1</accession>
<dbReference type="HOGENOM" id="CLU_016739_0_0_9"/>
<dbReference type="EMBL" id="ACEC01000008">
    <property type="protein sequence ID" value="EEG32178.1"/>
    <property type="molecule type" value="Genomic_DNA"/>
</dbReference>
<dbReference type="SUPFAM" id="SSF52954">
    <property type="entry name" value="Class II aaRS ABD-related"/>
    <property type="match status" value="1"/>
</dbReference>
<dbReference type="SUPFAM" id="SSF55826">
    <property type="entry name" value="YbaK/ProRS associated domain"/>
    <property type="match status" value="1"/>
</dbReference>
<comment type="domain">
    <text evidence="10">Consists of three domains: the N-terminal catalytic domain, the editing domain and the C-terminal anticodon-binding domain.</text>
</comment>
<evidence type="ECO:0000256" key="8">
    <source>
        <dbReference type="ARBA" id="ARBA00023146"/>
    </source>
</evidence>
<dbReference type="GO" id="GO:0004827">
    <property type="term" value="F:proline-tRNA ligase activity"/>
    <property type="evidence" value="ECO:0007669"/>
    <property type="project" value="UniProtKB-UniRule"/>
</dbReference>
<dbReference type="InterPro" id="IPR036621">
    <property type="entry name" value="Anticodon-bd_dom_sf"/>
</dbReference>
<dbReference type="GO" id="GO:0140096">
    <property type="term" value="F:catalytic activity, acting on a protein"/>
    <property type="evidence" value="ECO:0007669"/>
    <property type="project" value="UniProtKB-ARBA"/>
</dbReference>
<dbReference type="InterPro" id="IPR004500">
    <property type="entry name" value="Pro-tRNA-synth_IIa_bac-type"/>
</dbReference>
<sequence>MLKDDGTMLLSKLLGERYKEKPADASIPSHIFMLKGGYIRQVGNGIYSMLMPTKRIVNKIENIIREEMDAIDGQEVLFPVVLPRELWDESGRYESVGSELVRFHDRSGGDYVLGMTHEEAAVHLARNEAQSYAKYPFMIYQIQTKFRDEPRSRGGLIRVREFTMKDAYSFHTSQEDLERYYDICHKAYERIFERVGLPEVISVGSDSGMMGGAVAHEFMLLCDAGEDTIVTCDSCGYKANMEVAEGVLDKVEAQPAEIKKVHTPGANTIDALVDCLGVPAERMIKATMFAVEGSKRVVLVFVRADLEVNEAKLKRVIGANIFPLVDTEGIDLTFGYCGPYNLKADGVEVYYDRSIEGANDMVSGANEVDYHYTGLSVGRDFQPERYIDVAKVKEGAKCCNCGAPLKLNRGVEVGNIFQLGTKYTESMQMVYTDQDGKQQTPIMGCYGIGVGRLAACIIESHHDDYGPIWPYAVAPWQIHICALSNKKMDVQPIARELYDKLSKNYEVILDDRGANAGVQFADADLLGVPIRIVVSVKNIENGEVEISTRDKSIQTKVKLEDIEAEIAKIVAQIQ</sequence>
<comment type="function">
    <text evidence="10">Catalyzes the attachment of proline to tRNA(Pro) in a two-step reaction: proline is first activated by ATP to form Pro-AMP and then transferred to the acceptor end of tRNA(Pro). As ProRS can inadvertently accommodate and process non-cognate amino acids such as alanine and cysteine, to avoid such errors it has two additional distinct editing activities against alanine. One activity is designated as 'pretransfer' editing and involves the tRNA(Pro)-independent hydrolysis of activated Ala-AMP. The other activity is designated 'posttransfer' editing and involves deacylation of mischarged Ala-tRNA(Pro). The misacylated Cys-tRNA(Pro) is not edited by ProRS.</text>
</comment>
<dbReference type="Gene3D" id="3.30.930.10">
    <property type="entry name" value="Bira Bifunctional Protein, Domain 2"/>
    <property type="match status" value="2"/>
</dbReference>
<keyword evidence="3 10" id="KW-0963">Cytoplasm</keyword>
<evidence type="ECO:0000256" key="10">
    <source>
        <dbReference type="HAMAP-Rule" id="MF_01569"/>
    </source>
</evidence>
<gene>
    <name evidence="10 12" type="primary">proS</name>
    <name evidence="12" type="ORF">CLOSTMETH_00197</name>
</gene>
<dbReference type="InterPro" id="IPR006195">
    <property type="entry name" value="aa-tRNA-synth_II"/>
</dbReference>
<dbReference type="GO" id="GO:0005829">
    <property type="term" value="C:cytosol"/>
    <property type="evidence" value="ECO:0007669"/>
    <property type="project" value="TreeGrafter"/>
</dbReference>
<evidence type="ECO:0000256" key="6">
    <source>
        <dbReference type="ARBA" id="ARBA00022840"/>
    </source>
</evidence>
<evidence type="ECO:0000256" key="3">
    <source>
        <dbReference type="ARBA" id="ARBA00022490"/>
    </source>
</evidence>
<comment type="similarity">
    <text evidence="10">Belongs to the class-II aminoacyl-tRNA synthetase family. ProS type 1 subfamily.</text>
</comment>
<dbReference type="InterPro" id="IPR023717">
    <property type="entry name" value="Pro-tRNA-Synthase_IIa_type1"/>
</dbReference>
<dbReference type="Pfam" id="PF03129">
    <property type="entry name" value="HGTP_anticodon"/>
    <property type="match status" value="1"/>
</dbReference>
<organism evidence="12 13">
    <name type="scientific">[Clostridium] methylpentosum DSM 5476</name>
    <dbReference type="NCBI Taxonomy" id="537013"/>
    <lineage>
        <taxon>Bacteria</taxon>
        <taxon>Bacillati</taxon>
        <taxon>Bacillota</taxon>
        <taxon>Clostridia</taxon>
        <taxon>Eubacteriales</taxon>
        <taxon>Oscillospiraceae</taxon>
        <taxon>Oscillospiraceae incertae sedis</taxon>
    </lineage>
</organism>
<dbReference type="InterPro" id="IPR002316">
    <property type="entry name" value="Pro-tRNA-ligase_IIa"/>
</dbReference>
<evidence type="ECO:0000259" key="11">
    <source>
        <dbReference type="PROSITE" id="PS50862"/>
    </source>
</evidence>
<dbReference type="SUPFAM" id="SSF55681">
    <property type="entry name" value="Class II aaRS and biotin synthetases"/>
    <property type="match status" value="1"/>
</dbReference>
<dbReference type="PROSITE" id="PS50862">
    <property type="entry name" value="AA_TRNA_LIGASE_II"/>
    <property type="match status" value="1"/>
</dbReference>
<evidence type="ECO:0000313" key="12">
    <source>
        <dbReference type="EMBL" id="EEG32178.1"/>
    </source>
</evidence>
<evidence type="ECO:0000256" key="5">
    <source>
        <dbReference type="ARBA" id="ARBA00022741"/>
    </source>
</evidence>
<dbReference type="GO" id="GO:0002161">
    <property type="term" value="F:aminoacyl-tRNA deacylase activity"/>
    <property type="evidence" value="ECO:0007669"/>
    <property type="project" value="InterPro"/>
</dbReference>
<comment type="caution">
    <text evidence="12">The sequence shown here is derived from an EMBL/GenBank/DDBJ whole genome shotgun (WGS) entry which is preliminary data.</text>
</comment>
<evidence type="ECO:0000313" key="13">
    <source>
        <dbReference type="Proteomes" id="UP000003340"/>
    </source>
</evidence>
<dbReference type="InterPro" id="IPR004154">
    <property type="entry name" value="Anticodon-bd"/>
</dbReference>
<reference evidence="12 13" key="2">
    <citation type="submission" date="2009-02" db="EMBL/GenBank/DDBJ databases">
        <title>Draft genome sequence of Clostridium methylpentosum (DSM 5476).</title>
        <authorList>
            <person name="Sudarsanam P."/>
            <person name="Ley R."/>
            <person name="Guruge J."/>
            <person name="Turnbaugh P.J."/>
            <person name="Mahowald M."/>
            <person name="Liep D."/>
            <person name="Gordon J."/>
        </authorList>
    </citation>
    <scope>NUCLEOTIDE SEQUENCE [LARGE SCALE GENOMIC DNA]</scope>
    <source>
        <strain evidence="12 13">DSM 5476</strain>
    </source>
</reference>
<dbReference type="InterPro" id="IPR007214">
    <property type="entry name" value="YbaK/aa-tRNA-synth-assoc-dom"/>
</dbReference>
<dbReference type="STRING" id="537013.CLOSTMETH_00197"/>
<dbReference type="Gene3D" id="3.40.50.800">
    <property type="entry name" value="Anticodon-binding domain"/>
    <property type="match status" value="1"/>
</dbReference>
<dbReference type="CDD" id="cd04334">
    <property type="entry name" value="ProRS-INS"/>
    <property type="match status" value="1"/>
</dbReference>
<keyword evidence="6 10" id="KW-0067">ATP-binding</keyword>
<dbReference type="eggNOG" id="COG0442">
    <property type="taxonomic scope" value="Bacteria"/>
</dbReference>
<dbReference type="AlphaFoldDB" id="C0E8Q1"/>
<dbReference type="InterPro" id="IPR050062">
    <property type="entry name" value="Pro-tRNA_synthetase"/>
</dbReference>
<comment type="subunit">
    <text evidence="2 10">Homodimer.</text>
</comment>
<name>C0E8Q1_9FIRM</name>
<dbReference type="GO" id="GO:0016740">
    <property type="term" value="F:transferase activity"/>
    <property type="evidence" value="ECO:0007669"/>
    <property type="project" value="UniProtKB-ARBA"/>
</dbReference>
<dbReference type="CDD" id="cd00861">
    <property type="entry name" value="ProRS_anticodon_short"/>
    <property type="match status" value="1"/>
</dbReference>
<evidence type="ECO:0000256" key="2">
    <source>
        <dbReference type="ARBA" id="ARBA00011738"/>
    </source>
</evidence>
<dbReference type="PANTHER" id="PTHR42753">
    <property type="entry name" value="MITOCHONDRIAL RIBOSOME PROTEIN L39/PROLYL-TRNA LIGASE FAMILY MEMBER"/>
    <property type="match status" value="1"/>
</dbReference>
<proteinExistence type="inferred from homology"/>
<dbReference type="PRINTS" id="PR01046">
    <property type="entry name" value="TRNASYNTHPRO"/>
</dbReference>
<dbReference type="Pfam" id="PF00587">
    <property type="entry name" value="tRNA-synt_2b"/>
    <property type="match status" value="1"/>
</dbReference>
<dbReference type="PANTHER" id="PTHR42753:SF2">
    <property type="entry name" value="PROLINE--TRNA LIGASE"/>
    <property type="match status" value="1"/>
</dbReference>
<keyword evidence="7 10" id="KW-0648">Protein biosynthesis</keyword>
<keyword evidence="4 10" id="KW-0436">Ligase</keyword>
<dbReference type="InterPro" id="IPR002314">
    <property type="entry name" value="aa-tRNA-synt_IIb"/>
</dbReference>